<sequence>MQPIKVACPSSRIKKNWIESFTRLRPETDRLVLKVSTLWMLGHHLIVNQMIQRRDLVERRQRRGTRALKSDKAFLR</sequence>
<protein>
    <submittedName>
        <fullName evidence="1">Uncharacterized protein</fullName>
    </submittedName>
</protein>
<keyword evidence="2" id="KW-1185">Reference proteome</keyword>
<evidence type="ECO:0000313" key="1">
    <source>
        <dbReference type="EMBL" id="BAT82556.1"/>
    </source>
</evidence>
<name>A0A0S3RPM1_PHAAN</name>
<dbReference type="Proteomes" id="UP000291084">
    <property type="component" value="Chromosome 3"/>
</dbReference>
<evidence type="ECO:0000313" key="2">
    <source>
        <dbReference type="Proteomes" id="UP000291084"/>
    </source>
</evidence>
<reference evidence="1 2" key="1">
    <citation type="journal article" date="2015" name="Sci. Rep.">
        <title>The power of single molecule real-time sequencing technology in the de novo assembly of a eukaryotic genome.</title>
        <authorList>
            <person name="Sakai H."/>
            <person name="Naito K."/>
            <person name="Ogiso-Tanaka E."/>
            <person name="Takahashi Y."/>
            <person name="Iseki K."/>
            <person name="Muto C."/>
            <person name="Satou K."/>
            <person name="Teruya K."/>
            <person name="Shiroma A."/>
            <person name="Shimoji M."/>
            <person name="Hirano T."/>
            <person name="Itoh T."/>
            <person name="Kaga A."/>
            <person name="Tomooka N."/>
        </authorList>
    </citation>
    <scope>NUCLEOTIDE SEQUENCE [LARGE SCALE GENOMIC DNA]</scope>
    <source>
        <strain evidence="2">cv. Shumari</strain>
    </source>
</reference>
<organism evidence="1 2">
    <name type="scientific">Vigna angularis var. angularis</name>
    <dbReference type="NCBI Taxonomy" id="157739"/>
    <lineage>
        <taxon>Eukaryota</taxon>
        <taxon>Viridiplantae</taxon>
        <taxon>Streptophyta</taxon>
        <taxon>Embryophyta</taxon>
        <taxon>Tracheophyta</taxon>
        <taxon>Spermatophyta</taxon>
        <taxon>Magnoliopsida</taxon>
        <taxon>eudicotyledons</taxon>
        <taxon>Gunneridae</taxon>
        <taxon>Pentapetalae</taxon>
        <taxon>rosids</taxon>
        <taxon>fabids</taxon>
        <taxon>Fabales</taxon>
        <taxon>Fabaceae</taxon>
        <taxon>Papilionoideae</taxon>
        <taxon>50 kb inversion clade</taxon>
        <taxon>NPAAA clade</taxon>
        <taxon>indigoferoid/millettioid clade</taxon>
        <taxon>Phaseoleae</taxon>
        <taxon>Vigna</taxon>
    </lineage>
</organism>
<dbReference type="EMBL" id="AP015036">
    <property type="protein sequence ID" value="BAT82556.1"/>
    <property type="molecule type" value="Genomic_DNA"/>
</dbReference>
<accession>A0A0S3RPM1</accession>
<dbReference type="AlphaFoldDB" id="A0A0S3RPM1"/>
<proteinExistence type="predicted"/>
<gene>
    <name evidence="1" type="primary">Vigan.03G259000</name>
    <name evidence="1" type="ORF">VIGAN_03259000</name>
</gene>